<evidence type="ECO:0000256" key="1">
    <source>
        <dbReference type="SAM" id="SignalP"/>
    </source>
</evidence>
<keyword evidence="2" id="KW-1185">Reference proteome</keyword>
<dbReference type="STRING" id="1561998.A0A1I7TLM7"/>
<keyword evidence="1" id="KW-0732">Signal</keyword>
<sequence length="95" mass="10990">MNLHFLLWTILLAQSAIVTSGQPIRIENQTDLNKIAIHLFDHILKLVREAFNSHDQAHLNQLVEPPTYTIRTTLTWISKPTQHKSTLRKTLIEVI</sequence>
<dbReference type="WBParaSite" id="Csp11.Scaffold628.g7145.t1">
    <property type="protein sequence ID" value="Csp11.Scaffold628.g7145.t1"/>
    <property type="gene ID" value="Csp11.Scaffold628.g7145"/>
</dbReference>
<reference evidence="3" key="1">
    <citation type="submission" date="2016-11" db="UniProtKB">
        <authorList>
            <consortium name="WormBaseParasite"/>
        </authorList>
    </citation>
    <scope>IDENTIFICATION</scope>
</reference>
<name>A0A1I7TLM7_9PELO</name>
<dbReference type="Proteomes" id="UP000095282">
    <property type="component" value="Unplaced"/>
</dbReference>
<feature type="chain" id="PRO_5009307705" evidence="1">
    <location>
        <begin position="22"/>
        <end position="95"/>
    </location>
</feature>
<evidence type="ECO:0000313" key="2">
    <source>
        <dbReference type="Proteomes" id="UP000095282"/>
    </source>
</evidence>
<evidence type="ECO:0000313" key="3">
    <source>
        <dbReference type="WBParaSite" id="Csp11.Scaffold628.g7145.t1"/>
    </source>
</evidence>
<proteinExistence type="predicted"/>
<accession>A0A1I7TLM7</accession>
<organism evidence="2 3">
    <name type="scientific">Caenorhabditis tropicalis</name>
    <dbReference type="NCBI Taxonomy" id="1561998"/>
    <lineage>
        <taxon>Eukaryota</taxon>
        <taxon>Metazoa</taxon>
        <taxon>Ecdysozoa</taxon>
        <taxon>Nematoda</taxon>
        <taxon>Chromadorea</taxon>
        <taxon>Rhabditida</taxon>
        <taxon>Rhabditina</taxon>
        <taxon>Rhabditomorpha</taxon>
        <taxon>Rhabditoidea</taxon>
        <taxon>Rhabditidae</taxon>
        <taxon>Peloderinae</taxon>
        <taxon>Caenorhabditis</taxon>
    </lineage>
</organism>
<dbReference type="AlphaFoldDB" id="A0A1I7TLM7"/>
<protein>
    <submittedName>
        <fullName evidence="3">SH2 domain-containing protein</fullName>
    </submittedName>
</protein>
<feature type="signal peptide" evidence="1">
    <location>
        <begin position="1"/>
        <end position="21"/>
    </location>
</feature>